<keyword evidence="7 9" id="KW-0472">Membrane</keyword>
<name>A0A4Y3TWN7_9PROT</name>
<evidence type="ECO:0000256" key="8">
    <source>
        <dbReference type="ARBA" id="ARBA00035655"/>
    </source>
</evidence>
<comment type="caution">
    <text evidence="10">The sequence shown here is derived from an EMBL/GenBank/DDBJ whole genome shotgun (WGS) entry which is preliminary data.</text>
</comment>
<dbReference type="PANTHER" id="PTHR30574">
    <property type="entry name" value="INNER MEMBRANE PROTEIN YEDE"/>
    <property type="match status" value="1"/>
</dbReference>
<evidence type="ECO:0000313" key="10">
    <source>
        <dbReference type="EMBL" id="GEB85547.1"/>
    </source>
</evidence>
<evidence type="ECO:0000256" key="1">
    <source>
        <dbReference type="ARBA" id="ARBA00004429"/>
    </source>
</evidence>
<evidence type="ECO:0000256" key="4">
    <source>
        <dbReference type="ARBA" id="ARBA00022519"/>
    </source>
</evidence>
<organism evidence="10 11">
    <name type="scientific">Acetobacter peroxydans</name>
    <dbReference type="NCBI Taxonomy" id="104098"/>
    <lineage>
        <taxon>Bacteria</taxon>
        <taxon>Pseudomonadati</taxon>
        <taxon>Pseudomonadota</taxon>
        <taxon>Alphaproteobacteria</taxon>
        <taxon>Acetobacterales</taxon>
        <taxon>Acetobacteraceae</taxon>
        <taxon>Acetobacter</taxon>
    </lineage>
</organism>
<evidence type="ECO:0000256" key="2">
    <source>
        <dbReference type="ARBA" id="ARBA00022448"/>
    </source>
</evidence>
<evidence type="ECO:0000256" key="3">
    <source>
        <dbReference type="ARBA" id="ARBA00022475"/>
    </source>
</evidence>
<sequence>MSSLSIITQYWPNLAGGMLIGLACAAYLLFDGRIAGISGILGRVLAGRPFLPGAAFLAGLMAGPGLWRLITGAWPAVHVQASWPVLVVAGLLVGFGTRMGSGCTSGHGVMGLARLSPRSMVAVCCFLGTGVLCASVFHLAGWR</sequence>
<keyword evidence="4" id="KW-0997">Cell inner membrane</keyword>
<evidence type="ECO:0000256" key="9">
    <source>
        <dbReference type="SAM" id="Phobius"/>
    </source>
</evidence>
<dbReference type="PANTHER" id="PTHR30574:SF1">
    <property type="entry name" value="SULPHUR TRANSPORT DOMAIN-CONTAINING PROTEIN"/>
    <property type="match status" value="1"/>
</dbReference>
<dbReference type="AlphaFoldDB" id="A0A4Y3TWN7"/>
<feature type="transmembrane region" description="Helical" evidence="9">
    <location>
        <begin position="12"/>
        <end position="30"/>
    </location>
</feature>
<feature type="transmembrane region" description="Helical" evidence="9">
    <location>
        <begin position="120"/>
        <end position="140"/>
    </location>
</feature>
<dbReference type="GO" id="GO:0005886">
    <property type="term" value="C:plasma membrane"/>
    <property type="evidence" value="ECO:0007669"/>
    <property type="project" value="UniProtKB-SubCell"/>
</dbReference>
<keyword evidence="6 9" id="KW-1133">Transmembrane helix</keyword>
<feature type="transmembrane region" description="Helical" evidence="9">
    <location>
        <begin position="50"/>
        <end position="70"/>
    </location>
</feature>
<comment type="similarity">
    <text evidence="8">Belongs to the TsuA/YedE (TC 9.B.102) family.</text>
</comment>
<keyword evidence="3" id="KW-1003">Cell membrane</keyword>
<gene>
    <name evidence="10" type="ORF">APE01nite_13440</name>
</gene>
<feature type="transmembrane region" description="Helical" evidence="9">
    <location>
        <begin position="82"/>
        <end position="99"/>
    </location>
</feature>
<evidence type="ECO:0000256" key="7">
    <source>
        <dbReference type="ARBA" id="ARBA00023136"/>
    </source>
</evidence>
<evidence type="ECO:0000256" key="5">
    <source>
        <dbReference type="ARBA" id="ARBA00022692"/>
    </source>
</evidence>
<keyword evidence="2" id="KW-0813">Transport</keyword>
<dbReference type="Proteomes" id="UP000317730">
    <property type="component" value="Unassembled WGS sequence"/>
</dbReference>
<protein>
    <submittedName>
        <fullName evidence="10">Membrane protein</fullName>
    </submittedName>
</protein>
<dbReference type="EMBL" id="BJMV01000006">
    <property type="protein sequence ID" value="GEB85547.1"/>
    <property type="molecule type" value="Genomic_DNA"/>
</dbReference>
<evidence type="ECO:0000256" key="6">
    <source>
        <dbReference type="ARBA" id="ARBA00022989"/>
    </source>
</evidence>
<evidence type="ECO:0000313" key="11">
    <source>
        <dbReference type="Proteomes" id="UP000317730"/>
    </source>
</evidence>
<comment type="subcellular location">
    <subcellularLocation>
        <location evidence="1">Cell inner membrane</location>
        <topology evidence="1">Multi-pass membrane protein</topology>
    </subcellularLocation>
</comment>
<dbReference type="RefSeq" id="WP_194298932.1">
    <property type="nucleotide sequence ID" value="NZ_BAPL01000005.1"/>
</dbReference>
<reference evidence="10 11" key="1">
    <citation type="submission" date="2019-06" db="EMBL/GenBank/DDBJ databases">
        <title>Whole genome shotgun sequence of Acetobacter peroxydans NBRC 13755.</title>
        <authorList>
            <person name="Hosoyama A."/>
            <person name="Uohara A."/>
            <person name="Ohji S."/>
            <person name="Ichikawa N."/>
        </authorList>
    </citation>
    <scope>NUCLEOTIDE SEQUENCE [LARGE SCALE GENOMIC DNA]</scope>
    <source>
        <strain evidence="10 11">NBRC 13755</strain>
    </source>
</reference>
<keyword evidence="5 9" id="KW-0812">Transmembrane</keyword>
<proteinExistence type="inferred from homology"/>
<dbReference type="InterPro" id="IPR007272">
    <property type="entry name" value="Sulf_transp_TsuA/YedE"/>
</dbReference>
<accession>A0A4Y3TWN7</accession>
<keyword evidence="11" id="KW-1185">Reference proteome</keyword>